<dbReference type="AlphaFoldDB" id="A0AA37QA93"/>
<keyword evidence="3" id="KW-1185">Reference proteome</keyword>
<evidence type="ECO:0008006" key="4">
    <source>
        <dbReference type="Google" id="ProtNLM"/>
    </source>
</evidence>
<protein>
    <recommendedName>
        <fullName evidence="4">Caspase domain protein</fullName>
    </recommendedName>
</protein>
<evidence type="ECO:0000313" key="2">
    <source>
        <dbReference type="EMBL" id="GLC25966.1"/>
    </source>
</evidence>
<proteinExistence type="predicted"/>
<dbReference type="EMBL" id="BRXS01000004">
    <property type="protein sequence ID" value="GLC25966.1"/>
    <property type="molecule type" value="Genomic_DNA"/>
</dbReference>
<dbReference type="RefSeq" id="WP_284350435.1">
    <property type="nucleotide sequence ID" value="NZ_BRXS01000004.1"/>
</dbReference>
<feature type="chain" id="PRO_5041275339" description="Caspase domain protein" evidence="1">
    <location>
        <begin position="21"/>
        <end position="332"/>
    </location>
</feature>
<dbReference type="InterPro" id="IPR006311">
    <property type="entry name" value="TAT_signal"/>
</dbReference>
<accession>A0AA37QA93</accession>
<feature type="signal peptide" evidence="1">
    <location>
        <begin position="1"/>
        <end position="20"/>
    </location>
</feature>
<reference evidence="2" key="1">
    <citation type="submission" date="2022-08" db="EMBL/GenBank/DDBJ databases">
        <title>Draft genome sequencing of Roseisolibacter agri AW1220.</title>
        <authorList>
            <person name="Tobiishi Y."/>
            <person name="Tonouchi A."/>
        </authorList>
    </citation>
    <scope>NUCLEOTIDE SEQUENCE</scope>
    <source>
        <strain evidence="2">AW1220</strain>
    </source>
</reference>
<dbReference type="Proteomes" id="UP001161325">
    <property type="component" value="Unassembled WGS sequence"/>
</dbReference>
<sequence length="332" mass="34190">MSAWAFARRAALAAAGLASAAALASAQRAPRTHVVVIAGAAGEPAYAASFQEAALAVVDAARTRFGVAAEDVAYLAEDPARAPGRVTARSTREEVARTLGRVAARATPGDQVWIVLIGHGSAQGEVSRFNLPGPDLTASDFARMLEPLARQRVAFVNASSASGDFVKALAGPGRAIVTATKSPTERNATRFAHHFATALATPGADVDKDGGVSLLEAFAFAKREVARAYETENRLLTEHAQLDDDGDGVGSADPTVTARDGKLAAALVLGVAGAGGGGVLSDRERALEQRVTALRARRASLDSAAYWTQMEAALVELARASRAARSGAGARP</sequence>
<dbReference type="PROSITE" id="PS51318">
    <property type="entry name" value="TAT"/>
    <property type="match status" value="1"/>
</dbReference>
<evidence type="ECO:0000313" key="3">
    <source>
        <dbReference type="Proteomes" id="UP001161325"/>
    </source>
</evidence>
<gene>
    <name evidence="2" type="ORF">rosag_24790</name>
</gene>
<evidence type="ECO:0000256" key="1">
    <source>
        <dbReference type="SAM" id="SignalP"/>
    </source>
</evidence>
<comment type="caution">
    <text evidence="2">The sequence shown here is derived from an EMBL/GenBank/DDBJ whole genome shotgun (WGS) entry which is preliminary data.</text>
</comment>
<name>A0AA37QA93_9BACT</name>
<keyword evidence="1" id="KW-0732">Signal</keyword>
<organism evidence="2 3">
    <name type="scientific">Roseisolibacter agri</name>
    <dbReference type="NCBI Taxonomy" id="2014610"/>
    <lineage>
        <taxon>Bacteria</taxon>
        <taxon>Pseudomonadati</taxon>
        <taxon>Gemmatimonadota</taxon>
        <taxon>Gemmatimonadia</taxon>
        <taxon>Gemmatimonadales</taxon>
        <taxon>Gemmatimonadaceae</taxon>
        <taxon>Roseisolibacter</taxon>
    </lineage>
</organism>